<evidence type="ECO:0000313" key="4">
    <source>
        <dbReference type="Proteomes" id="UP000198984"/>
    </source>
</evidence>
<sequence length="342" mass="37985">MKPDEVLLAKFYKGTCTPQEARQVMDWLLENENAAVWAQDWETAPEQGVYPDTYTAEMLQEVYAQTFAKQPRIRKMPWRSIAAAASVLLLTGLFLWQQVKHTGAPASTALATAAPVKPVWKVYQAPTGKTLQLQLADGSSVVLEPGALLQYDSLTYNINREVMLKGKGLFNVAASEAKPFSVNTGSFITTALGTSFRVASLSGNNLQVRLYNGKVKVRQTGSHVNDVYLKPGEELVYDPHSGKMLVSDLNKFNKIPALAGPPRNGVQEYEDCIVFDNTPLKEVLTLLEQQYHVPITYEQRAVTRIYFSGKVMRADSLELILNTIVRINNLALQSKNGGYLIK</sequence>
<dbReference type="STRING" id="573321.SAMN04488505_101163"/>
<dbReference type="AlphaFoldDB" id="A0A1H7GV40"/>
<accession>A0A1H7GV40</accession>
<dbReference type="PANTHER" id="PTHR30273">
    <property type="entry name" value="PERIPLASMIC SIGNAL SENSOR AND SIGMA FACTOR ACTIVATOR FECR-RELATED"/>
    <property type="match status" value="1"/>
</dbReference>
<feature type="domain" description="Protein FecR C-terminal" evidence="2">
    <location>
        <begin position="273"/>
        <end position="336"/>
    </location>
</feature>
<dbReference type="Proteomes" id="UP000198984">
    <property type="component" value="Unassembled WGS sequence"/>
</dbReference>
<evidence type="ECO:0000313" key="3">
    <source>
        <dbReference type="EMBL" id="SEK41941.1"/>
    </source>
</evidence>
<name>A0A1H7GV40_9BACT</name>
<dbReference type="Gene3D" id="3.55.50.30">
    <property type="match status" value="1"/>
</dbReference>
<dbReference type="PIRSF" id="PIRSF018266">
    <property type="entry name" value="FecR"/>
    <property type="match status" value="1"/>
</dbReference>
<dbReference type="Pfam" id="PF04773">
    <property type="entry name" value="FecR"/>
    <property type="match status" value="1"/>
</dbReference>
<organism evidence="3 4">
    <name type="scientific">Chitinophaga rupis</name>
    <dbReference type="NCBI Taxonomy" id="573321"/>
    <lineage>
        <taxon>Bacteria</taxon>
        <taxon>Pseudomonadati</taxon>
        <taxon>Bacteroidota</taxon>
        <taxon>Chitinophagia</taxon>
        <taxon>Chitinophagales</taxon>
        <taxon>Chitinophagaceae</taxon>
        <taxon>Chitinophaga</taxon>
    </lineage>
</organism>
<dbReference type="Gene3D" id="2.60.120.1440">
    <property type="match status" value="1"/>
</dbReference>
<feature type="domain" description="FecR protein" evidence="1">
    <location>
        <begin position="123"/>
        <end position="216"/>
    </location>
</feature>
<gene>
    <name evidence="3" type="ORF">SAMN04488505_101163</name>
</gene>
<dbReference type="RefSeq" id="WP_089906261.1">
    <property type="nucleotide sequence ID" value="NZ_FOBB01000001.1"/>
</dbReference>
<dbReference type="InterPro" id="IPR032508">
    <property type="entry name" value="FecR_C"/>
</dbReference>
<reference evidence="3 4" key="1">
    <citation type="submission" date="2016-10" db="EMBL/GenBank/DDBJ databases">
        <authorList>
            <person name="de Groot N.N."/>
        </authorList>
    </citation>
    <scope>NUCLEOTIDE SEQUENCE [LARGE SCALE GENOMIC DNA]</scope>
    <source>
        <strain evidence="3 4">DSM 21039</strain>
    </source>
</reference>
<proteinExistence type="predicted"/>
<dbReference type="OrthoDB" id="934696at2"/>
<dbReference type="GO" id="GO:0016989">
    <property type="term" value="F:sigma factor antagonist activity"/>
    <property type="evidence" value="ECO:0007669"/>
    <property type="project" value="TreeGrafter"/>
</dbReference>
<evidence type="ECO:0000259" key="1">
    <source>
        <dbReference type="Pfam" id="PF04773"/>
    </source>
</evidence>
<dbReference type="InterPro" id="IPR012373">
    <property type="entry name" value="Ferrdict_sens_TM"/>
</dbReference>
<keyword evidence="4" id="KW-1185">Reference proteome</keyword>
<dbReference type="PANTHER" id="PTHR30273:SF2">
    <property type="entry name" value="PROTEIN FECR"/>
    <property type="match status" value="1"/>
</dbReference>
<dbReference type="InterPro" id="IPR006860">
    <property type="entry name" value="FecR"/>
</dbReference>
<dbReference type="EMBL" id="FOBB01000001">
    <property type="protein sequence ID" value="SEK41941.1"/>
    <property type="molecule type" value="Genomic_DNA"/>
</dbReference>
<evidence type="ECO:0000259" key="2">
    <source>
        <dbReference type="Pfam" id="PF16344"/>
    </source>
</evidence>
<protein>
    <submittedName>
        <fullName evidence="3">FecR family protein</fullName>
    </submittedName>
</protein>
<dbReference type="Pfam" id="PF16344">
    <property type="entry name" value="FecR_C"/>
    <property type="match status" value="1"/>
</dbReference>